<dbReference type="Gene3D" id="6.10.140.1350">
    <property type="match status" value="1"/>
</dbReference>
<feature type="compositionally biased region" description="Polar residues" evidence="1">
    <location>
        <begin position="122"/>
        <end position="137"/>
    </location>
</feature>
<proteinExistence type="predicted"/>
<comment type="caution">
    <text evidence="2">The sequence shown here is derived from an EMBL/GenBank/DDBJ whole genome shotgun (WGS) entry which is preliminary data.</text>
</comment>
<feature type="region of interest" description="Disordered" evidence="1">
    <location>
        <begin position="404"/>
        <end position="426"/>
    </location>
</feature>
<reference evidence="2 3" key="1">
    <citation type="journal article" date="2020" name="J. Phycol.">
        <title>Comparative genome analysis reveals Cyanidiococcus gen. nov., a new extremophilic red algal genus sister to Cyanidioschyzon (Cyanidioschyzonaceae, Rhodophyta).</title>
        <authorList>
            <person name="Liu S.-L."/>
            <person name="Chiang Y.-R."/>
            <person name="Yoon H.S."/>
            <person name="Fu H.-Y."/>
        </authorList>
    </citation>
    <scope>NUCLEOTIDE SEQUENCE [LARGE SCALE GENOMIC DNA]</scope>
    <source>
        <strain evidence="2 3">THAL066</strain>
    </source>
</reference>
<dbReference type="Proteomes" id="UP000530660">
    <property type="component" value="Unassembled WGS sequence"/>
</dbReference>
<name>A0A7J7IEH9_9RHOD</name>
<dbReference type="EMBL" id="VWRR01000016">
    <property type="protein sequence ID" value="KAF6001079.1"/>
    <property type="molecule type" value="Genomic_DNA"/>
</dbReference>
<sequence length="426" mass="46218">MTNSSFVQSNNTQAAVLPVSTAQTGAATSTAQTPFFGYPGMGGSGTWAASTPGPAPNAPSGSWPPTNIQATKPLNFTWGEQAPWTTSAATGGGGGGGGGTSNLSQPSRLNTSIPSMNAMGSLPSSSATGPNQGPGTTVVPNWMNFEDLPPTLRMQLQEMERLCQQMERFAERGIPEENDRVSFRLQKHLDELSGQTMTLQTALAMSSADVADLKRTKDGGIRCMQYVCSLQEALHIALADKGPSDHDTGLCVKTERWTVAQPSSSLSWTWSSNPNELPTPIFQTLRLPSVFMEAVTAALEQRASLCREKLNQIAHLLSMNAERSTEISSLQRHETDARNAFDQSRSGDPDSQLARRDTIQRAQNVLHNEHTLLIQLAGSVAMLHERLQALRDWFTLLYQQRRPQAPNPLQQPQRTQPAWGFSSSTT</sequence>
<dbReference type="OrthoDB" id="10614498at2759"/>
<feature type="region of interest" description="Disordered" evidence="1">
    <location>
        <begin position="328"/>
        <end position="354"/>
    </location>
</feature>
<dbReference type="AlphaFoldDB" id="A0A7J7IEH9"/>
<keyword evidence="3" id="KW-1185">Reference proteome</keyword>
<gene>
    <name evidence="2" type="ORF">F1559_002475</name>
</gene>
<evidence type="ECO:0000313" key="3">
    <source>
        <dbReference type="Proteomes" id="UP000530660"/>
    </source>
</evidence>
<feature type="compositionally biased region" description="Gly residues" evidence="1">
    <location>
        <begin position="90"/>
        <end position="100"/>
    </location>
</feature>
<protein>
    <submittedName>
        <fullName evidence="2">Uncharacterized protein</fullName>
    </submittedName>
</protein>
<feature type="compositionally biased region" description="Polar residues" evidence="1">
    <location>
        <begin position="101"/>
        <end position="115"/>
    </location>
</feature>
<feature type="region of interest" description="Disordered" evidence="1">
    <location>
        <begin position="84"/>
        <end position="137"/>
    </location>
</feature>
<evidence type="ECO:0000313" key="2">
    <source>
        <dbReference type="EMBL" id="KAF6001079.1"/>
    </source>
</evidence>
<feature type="compositionally biased region" description="Basic and acidic residues" evidence="1">
    <location>
        <begin position="331"/>
        <end position="354"/>
    </location>
</feature>
<organism evidence="2 3">
    <name type="scientific">Cyanidiococcus yangmingshanensis</name>
    <dbReference type="NCBI Taxonomy" id="2690220"/>
    <lineage>
        <taxon>Eukaryota</taxon>
        <taxon>Rhodophyta</taxon>
        <taxon>Bangiophyceae</taxon>
        <taxon>Cyanidiales</taxon>
        <taxon>Cyanidiaceae</taxon>
        <taxon>Cyanidiococcus</taxon>
    </lineage>
</organism>
<evidence type="ECO:0000256" key="1">
    <source>
        <dbReference type="SAM" id="MobiDB-lite"/>
    </source>
</evidence>
<accession>A0A7J7IEH9</accession>